<protein>
    <submittedName>
        <fullName evidence="1">Pilus assembly protein PilM</fullName>
    </submittedName>
</protein>
<dbReference type="Gene3D" id="3.30.1490.300">
    <property type="match status" value="1"/>
</dbReference>
<dbReference type="InterPro" id="IPR050696">
    <property type="entry name" value="FtsA/MreB"/>
</dbReference>
<dbReference type="Gene3D" id="3.30.420.40">
    <property type="match status" value="2"/>
</dbReference>
<dbReference type="PANTHER" id="PTHR32432">
    <property type="entry name" value="CELL DIVISION PROTEIN FTSA-RELATED"/>
    <property type="match status" value="1"/>
</dbReference>
<dbReference type="Proteomes" id="UP000753196">
    <property type="component" value="Unassembled WGS sequence"/>
</dbReference>
<proteinExistence type="predicted"/>
<dbReference type="EMBL" id="JACQCR010000035">
    <property type="protein sequence ID" value="MBI3631007.1"/>
    <property type="molecule type" value="Genomic_DNA"/>
</dbReference>
<dbReference type="Pfam" id="PF11104">
    <property type="entry name" value="PilM_2"/>
    <property type="match status" value="1"/>
</dbReference>
<dbReference type="InterPro" id="IPR005883">
    <property type="entry name" value="PilM"/>
</dbReference>
<evidence type="ECO:0000313" key="1">
    <source>
        <dbReference type="EMBL" id="MBI3631007.1"/>
    </source>
</evidence>
<sequence length="310" mass="34278">MTDISFLKKLIPPGFSFKFLKSKPSGVVGINIGSMSTKVVQLRYESERAILETYGELSNEGYLKNPDAAAQASALRYLDSDIAVLLKDVLRESKVTVRNAVLSIPVSAAFVTLIPFPRTMERDIAAAIPYEARKYVPIPIVEVVFEWMAVDPAESGDEIRVLLVAVHRQVIEKYLRVAQLVGINLVALEVESFSMARSLIGTDNTPTAIVNLGHQSTALTLVDRGTVRLVHTVGHGSQDLTRALERGLSVDRERAEVAKKDIGLSERIEEREIASVLTPLVETLLAEIERFLSLYNRKAQRKIQKVILTG</sequence>
<dbReference type="AlphaFoldDB" id="A0A932QY91"/>
<reference evidence="1" key="1">
    <citation type="submission" date="2020-07" db="EMBL/GenBank/DDBJ databases">
        <title>Huge and variable diversity of episymbiotic CPR bacteria and DPANN archaea in groundwater ecosystems.</title>
        <authorList>
            <person name="He C.Y."/>
            <person name="Keren R."/>
            <person name="Whittaker M."/>
            <person name="Farag I.F."/>
            <person name="Doudna J."/>
            <person name="Cate J.H.D."/>
            <person name="Banfield J.F."/>
        </authorList>
    </citation>
    <scope>NUCLEOTIDE SEQUENCE</scope>
    <source>
        <strain evidence="1">NC_groundwater_973_Pr1_S-0.2um_54_13</strain>
    </source>
</reference>
<gene>
    <name evidence="1" type="primary">pilM</name>
    <name evidence="1" type="ORF">HY221_01600</name>
</gene>
<accession>A0A932QY91</accession>
<comment type="caution">
    <text evidence="1">The sequence shown here is derived from an EMBL/GenBank/DDBJ whole genome shotgun (WGS) entry which is preliminary data.</text>
</comment>
<dbReference type="CDD" id="cd24049">
    <property type="entry name" value="ASKHA_NBD_PilM"/>
    <property type="match status" value="1"/>
</dbReference>
<name>A0A932QY91_9BACT</name>
<evidence type="ECO:0000313" key="2">
    <source>
        <dbReference type="Proteomes" id="UP000753196"/>
    </source>
</evidence>
<dbReference type="SUPFAM" id="SSF53067">
    <property type="entry name" value="Actin-like ATPase domain"/>
    <property type="match status" value="2"/>
</dbReference>
<feature type="non-terminal residue" evidence="1">
    <location>
        <position position="310"/>
    </location>
</feature>
<dbReference type="InterPro" id="IPR043129">
    <property type="entry name" value="ATPase_NBD"/>
</dbReference>
<organism evidence="1 2">
    <name type="scientific">Candidatus Sungiibacteriota bacterium</name>
    <dbReference type="NCBI Taxonomy" id="2750080"/>
    <lineage>
        <taxon>Bacteria</taxon>
        <taxon>Candidatus Sungiibacteriota</taxon>
    </lineage>
</organism>
<dbReference type="PANTHER" id="PTHR32432:SF3">
    <property type="entry name" value="ETHANOLAMINE UTILIZATION PROTEIN EUTJ"/>
    <property type="match status" value="1"/>
</dbReference>